<sequence length="468" mass="52054">MLSVSSLYSPWTWVTTALLYLISRTIYNIYFHPLSIFPGPKLRAATRLAWVYSMTSGANHRNIKRLHERYGPVVRVAPNELSFISPSAWQDIYTKGPSNKGLVRAETVSDAAGPKHIFATHNDSHTRLRRKLMQTLSEHGVAKHEPLIQGYLNTLIAKLHRESEDGRLVNINDWINWFAFDIIGDLALSESFHQLDNSAPDGWIVLLTTYIKGLLVSFCLNYYWPLNRVLPTLAPKTYQRLQNQFMDPIHEKINRRLARPDAEHLDDIIGSCMPHANGGKMLMDPEYLTGTMAVLLAAGSETAATALSAVMNLLVNNTRAMQKLCAEVRAIPTSQELTLAAVSQMPYLDAVITEGLRLCHPITWSISRLTPATGCVIGDWFVPGNTHVNILHYAVYNSDTHFPNAHEFLPERWLGEDAPDQSSNAAFQPFSMGGHSCPGRPVECVPLAGSAELFDLAKEADAGEVETG</sequence>
<dbReference type="InterPro" id="IPR002403">
    <property type="entry name" value="Cyt_P450_E_grp-IV"/>
</dbReference>
<proteinExistence type="inferred from homology"/>
<dbReference type="GO" id="GO:0005506">
    <property type="term" value="F:iron ion binding"/>
    <property type="evidence" value="ECO:0007669"/>
    <property type="project" value="InterPro"/>
</dbReference>
<evidence type="ECO:0008006" key="12">
    <source>
        <dbReference type="Google" id="ProtNLM"/>
    </source>
</evidence>
<organism evidence="10 11">
    <name type="scientific">Aspergillus mulundensis</name>
    <dbReference type="NCBI Taxonomy" id="1810919"/>
    <lineage>
        <taxon>Eukaryota</taxon>
        <taxon>Fungi</taxon>
        <taxon>Dikarya</taxon>
        <taxon>Ascomycota</taxon>
        <taxon>Pezizomycotina</taxon>
        <taxon>Eurotiomycetes</taxon>
        <taxon>Eurotiomycetidae</taxon>
        <taxon>Eurotiales</taxon>
        <taxon>Aspergillaceae</taxon>
        <taxon>Aspergillus</taxon>
        <taxon>Aspergillus subgen. Nidulantes</taxon>
    </lineage>
</organism>
<keyword evidence="3 8" id="KW-0349">Heme</keyword>
<evidence type="ECO:0000256" key="3">
    <source>
        <dbReference type="ARBA" id="ARBA00022617"/>
    </source>
</evidence>
<keyword evidence="7 9" id="KW-0503">Monooxygenase</keyword>
<dbReference type="Pfam" id="PF00067">
    <property type="entry name" value="p450"/>
    <property type="match status" value="1"/>
</dbReference>
<evidence type="ECO:0000256" key="8">
    <source>
        <dbReference type="PIRSR" id="PIRSR602403-1"/>
    </source>
</evidence>
<accession>A0A3D8QJB7</accession>
<evidence type="ECO:0000256" key="2">
    <source>
        <dbReference type="ARBA" id="ARBA00010617"/>
    </source>
</evidence>
<dbReference type="PRINTS" id="PR00465">
    <property type="entry name" value="EP450IV"/>
</dbReference>
<dbReference type="GO" id="GO:0016705">
    <property type="term" value="F:oxidoreductase activity, acting on paired donors, with incorporation or reduction of molecular oxygen"/>
    <property type="evidence" value="ECO:0007669"/>
    <property type="project" value="InterPro"/>
</dbReference>
<dbReference type="OrthoDB" id="1470350at2759"/>
<evidence type="ECO:0000256" key="6">
    <source>
        <dbReference type="ARBA" id="ARBA00023004"/>
    </source>
</evidence>
<evidence type="ECO:0000313" key="11">
    <source>
        <dbReference type="Proteomes" id="UP000256690"/>
    </source>
</evidence>
<reference evidence="10 11" key="1">
    <citation type="journal article" date="2018" name="IMA Fungus">
        <title>IMA Genome-F 9: Draft genome sequence of Annulohypoxylon stygium, Aspergillus mulundensis, Berkeleyomyces basicola (syn. Thielaviopsis basicola), Ceratocystis smalleyi, two Cercospora beticola strains, Coleophoma cylindrospora, Fusarium fracticaudum, Phialophora cf. hyalina, and Morchella septimelata.</title>
        <authorList>
            <person name="Wingfield B.D."/>
            <person name="Bills G.F."/>
            <person name="Dong Y."/>
            <person name="Huang W."/>
            <person name="Nel W.J."/>
            <person name="Swalarsk-Parry B.S."/>
            <person name="Vaghefi N."/>
            <person name="Wilken P.M."/>
            <person name="An Z."/>
            <person name="de Beer Z.W."/>
            <person name="De Vos L."/>
            <person name="Chen L."/>
            <person name="Duong T.A."/>
            <person name="Gao Y."/>
            <person name="Hammerbacher A."/>
            <person name="Kikkert J.R."/>
            <person name="Li Y."/>
            <person name="Li H."/>
            <person name="Li K."/>
            <person name="Li Q."/>
            <person name="Liu X."/>
            <person name="Ma X."/>
            <person name="Naidoo K."/>
            <person name="Pethybridge S.J."/>
            <person name="Sun J."/>
            <person name="Steenkamp E.T."/>
            <person name="van der Nest M.A."/>
            <person name="van Wyk S."/>
            <person name="Wingfield M.J."/>
            <person name="Xiong C."/>
            <person name="Yue Q."/>
            <person name="Zhang X."/>
        </authorList>
    </citation>
    <scope>NUCLEOTIDE SEQUENCE [LARGE SCALE GENOMIC DNA]</scope>
    <source>
        <strain evidence="10 11">DSM 5745</strain>
    </source>
</reference>
<evidence type="ECO:0000313" key="10">
    <source>
        <dbReference type="EMBL" id="RDW61808.1"/>
    </source>
</evidence>
<dbReference type="InterPro" id="IPR036396">
    <property type="entry name" value="Cyt_P450_sf"/>
</dbReference>
<name>A0A3D8QJB7_9EURO</name>
<dbReference type="STRING" id="1810919.A0A3D8QJB7"/>
<keyword evidence="4 8" id="KW-0479">Metal-binding</keyword>
<feature type="binding site" description="axial binding residue" evidence="8">
    <location>
        <position position="437"/>
    </location>
    <ligand>
        <name>heme</name>
        <dbReference type="ChEBI" id="CHEBI:30413"/>
    </ligand>
    <ligandPart>
        <name>Fe</name>
        <dbReference type="ChEBI" id="CHEBI:18248"/>
    </ligandPart>
</feature>
<dbReference type="SUPFAM" id="SSF48264">
    <property type="entry name" value="Cytochrome P450"/>
    <property type="match status" value="1"/>
</dbReference>
<comment type="caution">
    <text evidence="10">The sequence shown here is derived from an EMBL/GenBank/DDBJ whole genome shotgun (WGS) entry which is preliminary data.</text>
</comment>
<dbReference type="EMBL" id="PVWQ01000016">
    <property type="protein sequence ID" value="RDW61808.1"/>
    <property type="molecule type" value="Genomic_DNA"/>
</dbReference>
<keyword evidence="6 8" id="KW-0408">Iron</keyword>
<evidence type="ECO:0000256" key="5">
    <source>
        <dbReference type="ARBA" id="ARBA00023002"/>
    </source>
</evidence>
<dbReference type="GO" id="GO:0004497">
    <property type="term" value="F:monooxygenase activity"/>
    <property type="evidence" value="ECO:0007669"/>
    <property type="project" value="UniProtKB-KW"/>
</dbReference>
<dbReference type="Proteomes" id="UP000256690">
    <property type="component" value="Unassembled WGS sequence"/>
</dbReference>
<dbReference type="GO" id="GO:0044550">
    <property type="term" value="P:secondary metabolite biosynthetic process"/>
    <property type="evidence" value="ECO:0007669"/>
    <property type="project" value="UniProtKB-ARBA"/>
</dbReference>
<dbReference type="RefSeq" id="XP_026598939.1">
    <property type="nucleotide sequence ID" value="XM_026752496.1"/>
</dbReference>
<dbReference type="Gene3D" id="1.10.630.10">
    <property type="entry name" value="Cytochrome P450"/>
    <property type="match status" value="1"/>
</dbReference>
<dbReference type="PANTHER" id="PTHR24305">
    <property type="entry name" value="CYTOCHROME P450"/>
    <property type="match status" value="1"/>
</dbReference>
<evidence type="ECO:0000256" key="4">
    <source>
        <dbReference type="ARBA" id="ARBA00022723"/>
    </source>
</evidence>
<evidence type="ECO:0000256" key="1">
    <source>
        <dbReference type="ARBA" id="ARBA00001971"/>
    </source>
</evidence>
<dbReference type="InterPro" id="IPR001128">
    <property type="entry name" value="Cyt_P450"/>
</dbReference>
<dbReference type="InterPro" id="IPR017972">
    <property type="entry name" value="Cyt_P450_CS"/>
</dbReference>
<dbReference type="GeneID" id="38120850"/>
<evidence type="ECO:0000256" key="9">
    <source>
        <dbReference type="RuleBase" id="RU000461"/>
    </source>
</evidence>
<protein>
    <recommendedName>
        <fullName evidence="12">Cytochrome P450</fullName>
    </recommendedName>
</protein>
<keyword evidence="11" id="KW-1185">Reference proteome</keyword>
<dbReference type="GO" id="GO:0020037">
    <property type="term" value="F:heme binding"/>
    <property type="evidence" value="ECO:0007669"/>
    <property type="project" value="InterPro"/>
</dbReference>
<keyword evidence="5 9" id="KW-0560">Oxidoreductase</keyword>
<dbReference type="InterPro" id="IPR050121">
    <property type="entry name" value="Cytochrome_P450_monoxygenase"/>
</dbReference>
<dbReference type="PANTHER" id="PTHR24305:SF210">
    <property type="entry name" value="CYTOCHROME P450 MONOOXYGENASE ASQL-RELATED"/>
    <property type="match status" value="1"/>
</dbReference>
<comment type="similarity">
    <text evidence="2 9">Belongs to the cytochrome P450 family.</text>
</comment>
<comment type="cofactor">
    <cofactor evidence="1 8">
        <name>heme</name>
        <dbReference type="ChEBI" id="CHEBI:30413"/>
    </cofactor>
</comment>
<gene>
    <name evidence="10" type="ORF">DSM5745_10480</name>
</gene>
<dbReference type="AlphaFoldDB" id="A0A3D8QJB7"/>
<dbReference type="PROSITE" id="PS00086">
    <property type="entry name" value="CYTOCHROME_P450"/>
    <property type="match status" value="1"/>
</dbReference>
<dbReference type="CDD" id="cd11058">
    <property type="entry name" value="CYP60B-like"/>
    <property type="match status" value="1"/>
</dbReference>
<evidence type="ECO:0000256" key="7">
    <source>
        <dbReference type="ARBA" id="ARBA00023033"/>
    </source>
</evidence>